<evidence type="ECO:0000313" key="1">
    <source>
        <dbReference type="EMBL" id="TKB50326.1"/>
    </source>
</evidence>
<comment type="caution">
    <text evidence="1">The sequence shown here is derived from an EMBL/GenBank/DDBJ whole genome shotgun (WGS) entry which is preliminary data.</text>
</comment>
<reference evidence="1 2" key="1">
    <citation type="submission" date="2019-04" db="EMBL/GenBank/DDBJ databases">
        <authorList>
            <person name="Hwang J.C."/>
        </authorList>
    </citation>
    <scope>NUCLEOTIDE SEQUENCE [LARGE SCALE GENOMIC DNA]</scope>
    <source>
        <strain evidence="1 2">IMCC35001</strain>
    </source>
</reference>
<dbReference type="OrthoDB" id="7067095at2"/>
<dbReference type="RefSeq" id="WP_136851604.1">
    <property type="nucleotide sequence ID" value="NZ_SWCI01000002.1"/>
</dbReference>
<accession>A0A4U1BHS9</accession>
<dbReference type="AlphaFoldDB" id="A0A4U1BHS9"/>
<dbReference type="Proteomes" id="UP000305674">
    <property type="component" value="Unassembled WGS sequence"/>
</dbReference>
<sequence>MAHQWSLEWQGSTIKVSSTWAAGSRLYVDDALQDRNGALFGLPACQRLVGRVADAGIEAEITYQLFWPSVVIRIDGQEVFRRSSRGY</sequence>
<keyword evidence="2" id="KW-1185">Reference proteome</keyword>
<proteinExistence type="predicted"/>
<gene>
    <name evidence="1" type="ORF">FCL40_03975</name>
</gene>
<dbReference type="EMBL" id="SWCI01000002">
    <property type="protein sequence ID" value="TKB50326.1"/>
    <property type="molecule type" value="Genomic_DNA"/>
</dbReference>
<name>A0A4U1BHS9_9GAMM</name>
<evidence type="ECO:0000313" key="2">
    <source>
        <dbReference type="Proteomes" id="UP000305674"/>
    </source>
</evidence>
<organism evidence="1 2">
    <name type="scientific">Ferrimonas sediminicola</name>
    <dbReference type="NCBI Taxonomy" id="2569538"/>
    <lineage>
        <taxon>Bacteria</taxon>
        <taxon>Pseudomonadati</taxon>
        <taxon>Pseudomonadota</taxon>
        <taxon>Gammaproteobacteria</taxon>
        <taxon>Alteromonadales</taxon>
        <taxon>Ferrimonadaceae</taxon>
        <taxon>Ferrimonas</taxon>
    </lineage>
</organism>
<protein>
    <submittedName>
        <fullName evidence="1">Uncharacterized protein</fullName>
    </submittedName>
</protein>